<dbReference type="EMBL" id="JARGDH010000004">
    <property type="protein sequence ID" value="KAL0270798.1"/>
    <property type="molecule type" value="Genomic_DNA"/>
</dbReference>
<dbReference type="PANTHER" id="PTHR16470:SF0">
    <property type="entry name" value="UBIQUITIN DOMAIN-CONTAINING PROTEIN UBFD1"/>
    <property type="match status" value="1"/>
</dbReference>
<protein>
    <recommendedName>
        <fullName evidence="1">Ubiquitin-like domain-containing protein</fullName>
    </recommendedName>
</protein>
<dbReference type="Gene3D" id="3.10.20.90">
    <property type="entry name" value="Phosphatidylinositol 3-kinase Catalytic Subunit, Chain A, domain 1"/>
    <property type="match status" value="1"/>
</dbReference>
<organism evidence="2">
    <name type="scientific">Menopon gallinae</name>
    <name type="common">poultry shaft louse</name>
    <dbReference type="NCBI Taxonomy" id="328185"/>
    <lineage>
        <taxon>Eukaryota</taxon>
        <taxon>Metazoa</taxon>
        <taxon>Ecdysozoa</taxon>
        <taxon>Arthropoda</taxon>
        <taxon>Hexapoda</taxon>
        <taxon>Insecta</taxon>
        <taxon>Pterygota</taxon>
        <taxon>Neoptera</taxon>
        <taxon>Paraneoptera</taxon>
        <taxon>Psocodea</taxon>
        <taxon>Troctomorpha</taxon>
        <taxon>Phthiraptera</taxon>
        <taxon>Amblycera</taxon>
        <taxon>Menoponidae</taxon>
        <taxon>Menopon</taxon>
    </lineage>
</organism>
<dbReference type="EMBL" id="JARGDH010000004">
    <property type="protein sequence ID" value="KAL0270799.1"/>
    <property type="molecule type" value="Genomic_DNA"/>
</dbReference>
<sequence>MEGKDSQQGDALETKTETILDENILSNEVTKLKGEESASITSTNKVLKMDTVTDKENENKNIESGIPSITNQTEEETSFKVIYNKNRYDVSFPLTSTVMQLKNHLQNIIGVPQAMQKVMIKGLAKDDRTLKELGVTKGAKIMVVGSKLDDVLAVSTPSQLDLSEEKAAVLTKEPFCRQKMHRKVLDKGIPDDAMPGIKHLKEGLPQFPISGMLNKHGGKVRLTFKLELDQVWIGTKERTDKIPMNSIKNVVSEAIEEHEEYHIMALQLGPTEASRYWVYWVPAQYVDAIKDAILGNWSI</sequence>
<dbReference type="InterPro" id="IPR000626">
    <property type="entry name" value="Ubiquitin-like_dom"/>
</dbReference>
<dbReference type="GO" id="GO:0045296">
    <property type="term" value="F:cadherin binding"/>
    <property type="evidence" value="ECO:0007669"/>
    <property type="project" value="TreeGrafter"/>
</dbReference>
<dbReference type="PROSITE" id="PS50053">
    <property type="entry name" value="UBIQUITIN_2"/>
    <property type="match status" value="1"/>
</dbReference>
<accession>A0AAW2HLK4</accession>
<dbReference type="CDD" id="cd17047">
    <property type="entry name" value="Ubl_UBFD1"/>
    <property type="match status" value="1"/>
</dbReference>
<comment type="caution">
    <text evidence="2">The sequence shown here is derived from an EMBL/GenBank/DDBJ whole genome shotgun (WGS) entry which is preliminary data.</text>
</comment>
<dbReference type="AlphaFoldDB" id="A0AAW2HLK4"/>
<reference evidence="2" key="1">
    <citation type="journal article" date="2024" name="Gigascience">
        <title>Chromosome-level genome of the poultry shaft louse Menopon gallinae provides insight into the host-switching and adaptive evolution of parasitic lice.</title>
        <authorList>
            <person name="Xu Y."/>
            <person name="Ma L."/>
            <person name="Liu S."/>
            <person name="Liang Y."/>
            <person name="Liu Q."/>
            <person name="He Z."/>
            <person name="Tian L."/>
            <person name="Duan Y."/>
            <person name="Cai W."/>
            <person name="Li H."/>
            <person name="Song F."/>
        </authorList>
    </citation>
    <scope>NUCLEOTIDE SEQUENCE</scope>
    <source>
        <strain evidence="2">Cailab_2023a</strain>
    </source>
</reference>
<proteinExistence type="predicted"/>
<dbReference type="SMART" id="SM00213">
    <property type="entry name" value="UBQ"/>
    <property type="match status" value="1"/>
</dbReference>
<dbReference type="Pfam" id="PF00240">
    <property type="entry name" value="ubiquitin"/>
    <property type="match status" value="1"/>
</dbReference>
<name>A0AAW2HLK4_9NEOP</name>
<dbReference type="GO" id="GO:0003723">
    <property type="term" value="F:RNA binding"/>
    <property type="evidence" value="ECO:0007669"/>
    <property type="project" value="TreeGrafter"/>
</dbReference>
<dbReference type="InterPro" id="IPR039120">
    <property type="entry name" value="UBFD1"/>
</dbReference>
<evidence type="ECO:0000313" key="2">
    <source>
        <dbReference type="EMBL" id="KAL0270799.1"/>
    </source>
</evidence>
<evidence type="ECO:0000259" key="1">
    <source>
        <dbReference type="PROSITE" id="PS50053"/>
    </source>
</evidence>
<gene>
    <name evidence="2" type="ORF">PYX00_008091</name>
</gene>
<dbReference type="SUPFAM" id="SSF54236">
    <property type="entry name" value="Ubiquitin-like"/>
    <property type="match status" value="1"/>
</dbReference>
<dbReference type="PANTHER" id="PTHR16470">
    <property type="entry name" value="UBIQUITIN DOMAIN-CONTAINING PROTEIN UBFD1"/>
    <property type="match status" value="1"/>
</dbReference>
<dbReference type="InterPro" id="IPR029071">
    <property type="entry name" value="Ubiquitin-like_domsf"/>
</dbReference>
<feature type="domain" description="Ubiquitin-like" evidence="1">
    <location>
        <begin position="75"/>
        <end position="150"/>
    </location>
</feature>
<dbReference type="InterPro" id="IPR057455">
    <property type="entry name" value="UBFD1_C"/>
</dbReference>
<dbReference type="Pfam" id="PF25343">
    <property type="entry name" value="PH_UBFD1_C"/>
    <property type="match status" value="1"/>
</dbReference>